<dbReference type="CDD" id="cd03788">
    <property type="entry name" value="GT20_TPS"/>
    <property type="match status" value="1"/>
</dbReference>
<comment type="similarity">
    <text evidence="1">Belongs to the glycosyltransferase 20 family.</text>
</comment>
<keyword evidence="3" id="KW-1185">Reference proteome</keyword>
<gene>
    <name evidence="2" type="ORF">ATN84_05290</name>
</gene>
<evidence type="ECO:0000313" key="2">
    <source>
        <dbReference type="EMBL" id="KXF79146.1"/>
    </source>
</evidence>
<dbReference type="SUPFAM" id="SSF53756">
    <property type="entry name" value="UDP-Glycosyltransferase/glycogen phosphorylase"/>
    <property type="match status" value="1"/>
</dbReference>
<dbReference type="Gene3D" id="3.40.50.2000">
    <property type="entry name" value="Glycogen Phosphorylase B"/>
    <property type="match status" value="2"/>
</dbReference>
<dbReference type="RefSeq" id="WP_082766095.1">
    <property type="nucleotide sequence ID" value="NZ_LNTU01000001.1"/>
</dbReference>
<name>A0A135I126_9HYPH</name>
<dbReference type="Proteomes" id="UP000070107">
    <property type="component" value="Unassembled WGS sequence"/>
</dbReference>
<organism evidence="2 3">
    <name type="scientific">Paramesorhizobium deserti</name>
    <dbReference type="NCBI Taxonomy" id="1494590"/>
    <lineage>
        <taxon>Bacteria</taxon>
        <taxon>Pseudomonadati</taxon>
        <taxon>Pseudomonadota</taxon>
        <taxon>Alphaproteobacteria</taxon>
        <taxon>Hyphomicrobiales</taxon>
        <taxon>Phyllobacteriaceae</taxon>
        <taxon>Paramesorhizobium</taxon>
    </lineage>
</organism>
<dbReference type="GO" id="GO:0003825">
    <property type="term" value="F:alpha,alpha-trehalose-phosphate synthase (UDP-forming) activity"/>
    <property type="evidence" value="ECO:0007669"/>
    <property type="project" value="TreeGrafter"/>
</dbReference>
<dbReference type="EMBL" id="LNTU01000001">
    <property type="protein sequence ID" value="KXF79146.1"/>
    <property type="molecule type" value="Genomic_DNA"/>
</dbReference>
<dbReference type="InterPro" id="IPR001830">
    <property type="entry name" value="Glyco_trans_20"/>
</dbReference>
<dbReference type="STRING" id="1494590.ATN84_05290"/>
<dbReference type="AlphaFoldDB" id="A0A135I126"/>
<dbReference type="PANTHER" id="PTHR10788:SF106">
    <property type="entry name" value="BCDNA.GH08860"/>
    <property type="match status" value="1"/>
</dbReference>
<comment type="caution">
    <text evidence="2">The sequence shown here is derived from an EMBL/GenBank/DDBJ whole genome shotgun (WGS) entry which is preliminary data.</text>
</comment>
<evidence type="ECO:0000313" key="3">
    <source>
        <dbReference type="Proteomes" id="UP000070107"/>
    </source>
</evidence>
<dbReference type="GO" id="GO:0005992">
    <property type="term" value="P:trehalose biosynthetic process"/>
    <property type="evidence" value="ECO:0007669"/>
    <property type="project" value="InterPro"/>
</dbReference>
<protein>
    <submittedName>
        <fullName evidence="2">Trehalose-6-phosphate synthase</fullName>
    </submittedName>
</protein>
<dbReference type="OrthoDB" id="9815690at2"/>
<accession>A0A135I126</accession>
<reference evidence="2 3" key="1">
    <citation type="submission" date="2015-11" db="EMBL/GenBank/DDBJ databases">
        <title>Draft genome sequence of Paramesorhizobium deserti A-3-E, a strain highly resistant to diverse beta-lactam antibiotics.</title>
        <authorList>
            <person name="Lv R."/>
            <person name="Yang X."/>
            <person name="Fang N."/>
            <person name="Guo J."/>
            <person name="Luo X."/>
            <person name="Peng F."/>
            <person name="Yang R."/>
            <person name="Cui Y."/>
            <person name="Fang C."/>
            <person name="Song Y."/>
        </authorList>
    </citation>
    <scope>NUCLEOTIDE SEQUENCE [LARGE SCALE GENOMIC DNA]</scope>
    <source>
        <strain evidence="2 3">A-3-E</strain>
    </source>
</reference>
<dbReference type="Pfam" id="PF00982">
    <property type="entry name" value="Glyco_transf_20"/>
    <property type="match status" value="1"/>
</dbReference>
<evidence type="ECO:0000256" key="1">
    <source>
        <dbReference type="ARBA" id="ARBA00008799"/>
    </source>
</evidence>
<sequence>MERLVIISNRVAEIGEKTQIGGLAVGIADALRRGEGLWVGWNGCVSGNGDYPPPRRRNHKTVTTLTFSLTKQEHENYYLGFSNCVLWPSFHYRLDLIEFSEDFAQAYAAVNRRFAEIAFPELRDDDLIWVHDYHLIGVARELRRLGSNHKIGFFLHIPFPSAEIFSAVPRHEWLRNCLLEFDLIGFQTERDLENFRYYLVENSDVEFISDDLVRTSGRTIRIGAFPIGIDVAQFCEMAEKIDDAVELERMRRDVLGRVQMISADRLDYSKGLIERTRAFLEFLNIYPEYRGCAEYLQIASPSREAVPAYTEIKAELEQLAGAVNGKYAEFNWSPVQYINRSIPRDKLACLFRASRIGLITPLRDGMNLVAKEYVAAQDPGDPGVLILSKFAGAAEQLREALVVNPYDAGEIAAAMKRAVTMPLQERRERHRRLLDRICSNDAHWWQTTFLEALRKAPYGFSRMMRDVGRAESNAYTVAG</sequence>
<dbReference type="PANTHER" id="PTHR10788">
    <property type="entry name" value="TREHALOSE-6-PHOSPHATE SYNTHASE"/>
    <property type="match status" value="1"/>
</dbReference>
<proteinExistence type="inferred from homology"/>